<organism evidence="2 3">
    <name type="scientific">Ustilaginoidea virens</name>
    <name type="common">Rice false smut fungus</name>
    <name type="synonym">Villosiclava virens</name>
    <dbReference type="NCBI Taxonomy" id="1159556"/>
    <lineage>
        <taxon>Eukaryota</taxon>
        <taxon>Fungi</taxon>
        <taxon>Dikarya</taxon>
        <taxon>Ascomycota</taxon>
        <taxon>Pezizomycotina</taxon>
        <taxon>Sordariomycetes</taxon>
        <taxon>Hypocreomycetidae</taxon>
        <taxon>Hypocreales</taxon>
        <taxon>Clavicipitaceae</taxon>
        <taxon>Ustilaginoidea</taxon>
    </lineage>
</organism>
<reference evidence="2" key="1">
    <citation type="submission" date="2020-03" db="EMBL/GenBank/DDBJ databases">
        <title>A mixture of massive structural variations and highly conserved coding sequences in Ustilaginoidea virens genome.</title>
        <authorList>
            <person name="Zhang K."/>
            <person name="Zhao Z."/>
            <person name="Zhang Z."/>
            <person name="Li Y."/>
            <person name="Hsiang T."/>
            <person name="Sun W."/>
        </authorList>
    </citation>
    <scope>NUCLEOTIDE SEQUENCE</scope>
    <source>
        <strain evidence="2">UV-8b</strain>
    </source>
</reference>
<feature type="compositionally biased region" description="Low complexity" evidence="1">
    <location>
        <begin position="330"/>
        <end position="341"/>
    </location>
</feature>
<feature type="region of interest" description="Disordered" evidence="1">
    <location>
        <begin position="62"/>
        <end position="91"/>
    </location>
</feature>
<dbReference type="EMBL" id="CP072758">
    <property type="protein sequence ID" value="QUC23072.1"/>
    <property type="molecule type" value="Genomic_DNA"/>
</dbReference>
<keyword evidence="3" id="KW-1185">Reference proteome</keyword>
<dbReference type="RefSeq" id="XP_043000745.1">
    <property type="nucleotide sequence ID" value="XM_043144810.1"/>
</dbReference>
<evidence type="ECO:0000313" key="3">
    <source>
        <dbReference type="Proteomes" id="UP000027002"/>
    </source>
</evidence>
<name>A0A8E5MKF1_USTVR</name>
<evidence type="ECO:0000256" key="1">
    <source>
        <dbReference type="SAM" id="MobiDB-lite"/>
    </source>
</evidence>
<evidence type="ECO:0000313" key="2">
    <source>
        <dbReference type="EMBL" id="QUC23072.1"/>
    </source>
</evidence>
<dbReference type="AlphaFoldDB" id="A0A8E5MKF1"/>
<dbReference type="OrthoDB" id="4207421at2759"/>
<feature type="region of interest" description="Disordered" evidence="1">
    <location>
        <begin position="397"/>
        <end position="425"/>
    </location>
</feature>
<sequence length="582" mass="63030">MSSTPVTCSRKRSLLRTFGSLRRHRDLGPYSPSTAAQPQGGCVRLSSLHAVGILIQEAPPAVTPTKVNHQRRQANRPSSPGLPPGAAGEAGCVFKSDPGSYGCSATPRTNVDTTLTRPPTCPDQDVGRPLISPFSMHPVLLLHSGQTDENCVSSTTHRSSLSVPRLNTMTRHSRRYTTNSLQWERTGDLLKLVDTPIMTSVDSSTRENGLPVGDDGHPKTGTPEKPVAQRRLFAPSPEHSSRVASAEEIKDKVQEMLAAIDALKPSKSPAVINGSRLLPRITQSKVFNKVSHVFGRICHKSTEIGVRVSAEDSKPQTDEMKAPLTRPTGAANASQASVSSSEIRRNEEDNLELKKEKLEKMIGSHLFRGSADSRECPVLNRQPHGAILEGSVASQNHAGAGKHGFQDDNMASSAPSPNPFDAEDDFESNLEEGILHVSPAGSSTPRIRINRASESTLDDVSMDDDMSASSVGQVNLARIVKLDKQCPESQQVRRVNFRSAVDEQRAGRDVGWVKKHPSPSKGDLEKLELALRRYQLSREVARHDTTDELAANDTLASEVLAVRDQNKKMQTLGQGGAHSKSG</sequence>
<accession>A0A8E5MKF1</accession>
<proteinExistence type="predicted"/>
<feature type="region of interest" description="Disordered" evidence="1">
    <location>
        <begin position="308"/>
        <end position="349"/>
    </location>
</feature>
<dbReference type="Proteomes" id="UP000027002">
    <property type="component" value="Chromosome 6"/>
</dbReference>
<gene>
    <name evidence="2" type="ORF">UV8b_07313</name>
</gene>
<dbReference type="GeneID" id="66068090"/>
<feature type="region of interest" description="Disordered" evidence="1">
    <location>
        <begin position="201"/>
        <end position="225"/>
    </location>
</feature>
<protein>
    <submittedName>
        <fullName evidence="2">Uncharacterized protein</fullName>
    </submittedName>
</protein>
<dbReference type="KEGG" id="uvi:66068090"/>
<feature type="compositionally biased region" description="Basic and acidic residues" evidence="1">
    <location>
        <begin position="309"/>
        <end position="321"/>
    </location>
</feature>